<name>A0A8D7AAY3_MUSAM</name>
<sequence>MRRLRGGGGLPCLAPSPAVAPALPPPSSPLGFGCLLSPRTAYQMMMAAPGLGLPTSPGVQLPSPRLGDP</sequence>
<feature type="compositionally biased region" description="Low complexity" evidence="1">
    <location>
        <begin position="11"/>
        <end position="21"/>
    </location>
</feature>
<organism evidence="2">
    <name type="scientific">Musa acuminata subsp. malaccensis</name>
    <name type="common">Wild banana</name>
    <name type="synonym">Musa malaccensis</name>
    <dbReference type="NCBI Taxonomy" id="214687"/>
    <lineage>
        <taxon>Eukaryota</taxon>
        <taxon>Viridiplantae</taxon>
        <taxon>Streptophyta</taxon>
        <taxon>Embryophyta</taxon>
        <taxon>Tracheophyta</taxon>
        <taxon>Spermatophyta</taxon>
        <taxon>Magnoliopsida</taxon>
        <taxon>Liliopsida</taxon>
        <taxon>Zingiberales</taxon>
        <taxon>Musaceae</taxon>
        <taxon>Musa</taxon>
    </lineage>
</organism>
<dbReference type="PROSITE" id="PS51257">
    <property type="entry name" value="PROKAR_LIPOPROTEIN"/>
    <property type="match status" value="1"/>
</dbReference>
<protein>
    <submittedName>
        <fullName evidence="2">(wild Malaysian banana) hypothetical protein</fullName>
    </submittedName>
</protein>
<dbReference type="AlphaFoldDB" id="A0A8D7AAY3"/>
<gene>
    <name evidence="2" type="ORF">GSMUA_157850.1</name>
</gene>
<proteinExistence type="predicted"/>
<evidence type="ECO:0000256" key="1">
    <source>
        <dbReference type="SAM" id="MobiDB-lite"/>
    </source>
</evidence>
<reference evidence="2" key="1">
    <citation type="submission" date="2021-03" db="EMBL/GenBank/DDBJ databases">
        <authorList>
            <consortium name="Genoscope - CEA"/>
            <person name="William W."/>
        </authorList>
    </citation>
    <scope>NUCLEOTIDE SEQUENCE</scope>
    <source>
        <strain evidence="2">Doubled-haploid Pahang</strain>
    </source>
</reference>
<evidence type="ECO:0000313" key="2">
    <source>
        <dbReference type="EMBL" id="CAG1845990.1"/>
    </source>
</evidence>
<feature type="region of interest" description="Disordered" evidence="1">
    <location>
        <begin position="1"/>
        <end position="21"/>
    </location>
</feature>
<feature type="compositionally biased region" description="Gly residues" evidence="1">
    <location>
        <begin position="1"/>
        <end position="10"/>
    </location>
</feature>
<dbReference type="EMBL" id="HG996471">
    <property type="protein sequence ID" value="CAG1845990.1"/>
    <property type="molecule type" value="Genomic_DNA"/>
</dbReference>
<accession>A0A8D7AAY3</accession>